<evidence type="ECO:0000313" key="2">
    <source>
        <dbReference type="Proteomes" id="UP000092544"/>
    </source>
</evidence>
<protein>
    <recommendedName>
        <fullName evidence="3">LysR substrate binding domain protein</fullName>
    </recommendedName>
</protein>
<dbReference type="Proteomes" id="UP000092544">
    <property type="component" value="Unassembled WGS sequence"/>
</dbReference>
<sequence length="81" mass="9462">MIPSMIMQTELLSFISRRNLETDNAQSASKQLKEVPVEEFRMKRHYNVINVKKGYLPPVAKRLREILIKEGRNIFESGKTN</sequence>
<dbReference type="AlphaFoldDB" id="A0A1A8TSD0"/>
<reference evidence="1 2" key="1">
    <citation type="submission" date="2016-06" db="EMBL/GenBank/DDBJ databases">
        <authorList>
            <person name="Kjaerup R.B."/>
            <person name="Dalgaard T.S."/>
            <person name="Juul-Madsen H.R."/>
        </authorList>
    </citation>
    <scope>NUCLEOTIDE SEQUENCE [LARGE SCALE GENOMIC DNA]</scope>
    <source>
        <strain evidence="1 2">CECT 8886</strain>
    </source>
</reference>
<name>A0A1A8TSD0_9GAMM</name>
<keyword evidence="2" id="KW-1185">Reference proteome</keyword>
<evidence type="ECO:0008006" key="3">
    <source>
        <dbReference type="Google" id="ProtNLM"/>
    </source>
</evidence>
<dbReference type="EMBL" id="FLOB01000013">
    <property type="protein sequence ID" value="SBS36475.1"/>
    <property type="molecule type" value="Genomic_DNA"/>
</dbReference>
<proteinExistence type="predicted"/>
<organism evidence="1 2">
    <name type="scientific">Marinomonas spartinae</name>
    <dbReference type="NCBI Taxonomy" id="1792290"/>
    <lineage>
        <taxon>Bacteria</taxon>
        <taxon>Pseudomonadati</taxon>
        <taxon>Pseudomonadota</taxon>
        <taxon>Gammaproteobacteria</taxon>
        <taxon>Oceanospirillales</taxon>
        <taxon>Oceanospirillaceae</taxon>
        <taxon>Marinomonas</taxon>
    </lineage>
</organism>
<dbReference type="STRING" id="1792290.MSP8886_03704"/>
<accession>A0A1A8TSD0</accession>
<gene>
    <name evidence="1" type="ORF">MSP8886_03704</name>
</gene>
<evidence type="ECO:0000313" key="1">
    <source>
        <dbReference type="EMBL" id="SBS36475.1"/>
    </source>
</evidence>